<gene>
    <name evidence="2" type="ORF">DMC30DRAFT_417937</name>
</gene>
<keyword evidence="3" id="KW-1185">Reference proteome</keyword>
<evidence type="ECO:0000256" key="1">
    <source>
        <dbReference type="SAM" id="MobiDB-lite"/>
    </source>
</evidence>
<feature type="compositionally biased region" description="Polar residues" evidence="1">
    <location>
        <begin position="63"/>
        <end position="79"/>
    </location>
</feature>
<dbReference type="Proteomes" id="UP000311382">
    <property type="component" value="Unassembled WGS sequence"/>
</dbReference>
<feature type="region of interest" description="Disordered" evidence="1">
    <location>
        <begin position="29"/>
        <end position="91"/>
    </location>
</feature>
<organism evidence="2 3">
    <name type="scientific">Rhodotorula diobovata</name>
    <dbReference type="NCBI Taxonomy" id="5288"/>
    <lineage>
        <taxon>Eukaryota</taxon>
        <taxon>Fungi</taxon>
        <taxon>Dikarya</taxon>
        <taxon>Basidiomycota</taxon>
        <taxon>Pucciniomycotina</taxon>
        <taxon>Microbotryomycetes</taxon>
        <taxon>Sporidiobolales</taxon>
        <taxon>Sporidiobolaceae</taxon>
        <taxon>Rhodotorula</taxon>
    </lineage>
</organism>
<evidence type="ECO:0000313" key="3">
    <source>
        <dbReference type="Proteomes" id="UP000311382"/>
    </source>
</evidence>
<dbReference type="AlphaFoldDB" id="A0A5C5FRE5"/>
<dbReference type="STRING" id="5288.A0A5C5FRE5"/>
<proteinExistence type="predicted"/>
<reference evidence="2 3" key="1">
    <citation type="submission" date="2019-03" db="EMBL/GenBank/DDBJ databases">
        <title>Rhodosporidium diobovatum UCD-FST 08-225 genome sequencing, assembly, and annotation.</title>
        <authorList>
            <person name="Fakankun I.U."/>
            <person name="Fristensky B."/>
            <person name="Levin D.B."/>
        </authorList>
    </citation>
    <scope>NUCLEOTIDE SEQUENCE [LARGE SCALE GENOMIC DNA]</scope>
    <source>
        <strain evidence="2 3">UCD-FST 08-225</strain>
    </source>
</reference>
<dbReference type="EMBL" id="SOZI01000097">
    <property type="protein sequence ID" value="TNY19393.1"/>
    <property type="molecule type" value="Genomic_DNA"/>
</dbReference>
<accession>A0A5C5FRE5</accession>
<comment type="caution">
    <text evidence="2">The sequence shown here is derived from an EMBL/GenBank/DDBJ whole genome shotgun (WGS) entry which is preliminary data.</text>
</comment>
<protein>
    <submittedName>
        <fullName evidence="2">Uncharacterized protein</fullName>
    </submittedName>
</protein>
<sequence length="531" mass="58496">MRTASSLAAYMHRKVGSWASFQWDDGARPLSATPSSTSDEALLGSDDLEAGPGGDGSEKVASRASTSTAFPPRSGTWSGTWRARAGGDKGAESPLGGWARLVVVLLVGFVFGRHFSGQRPELLRTARAGDVREGLWSEYGNDELSVVGTKEEVDLSLPICERTMLIDWSTFGYGFGSTAVSVMQSATFAKIHGYTLVFSRGANSYGSYFDLFEPAKPTDCRLTEELHQPEFYRIEDSANAPLSKVAEGRPPQLDGVKRILAGSDAVYPINYYIRDATFDMPALDSLPALDSSRPKPGADLVPAIFQKRFSQWSSLTHDHFTFNAVLKAKLERALWELGLDKARSQPVVGVHWRGGDKLRDECKASSQMSCGNVTLHCENAYEALDTVAHDYPSFDRTTSKARLLLMTTEPDALSLFRSDPMCRSHFDVEELPRGGSNKAFLQEDFRHLSKEDRLDDTQRMLVQTEILASHVDAAVVSANSNTGRALILLRGGPARVVDEHRIRSVDLYWHPVQFPVFKGRCDGTWGGCWPE</sequence>
<name>A0A5C5FRE5_9BASI</name>
<evidence type="ECO:0000313" key="2">
    <source>
        <dbReference type="EMBL" id="TNY19393.1"/>
    </source>
</evidence>
<dbReference type="OrthoDB" id="2523182at2759"/>